<accession>A0A645CEX8</accession>
<gene>
    <name evidence="1" type="ORF">SDC9_122522</name>
</gene>
<dbReference type="AlphaFoldDB" id="A0A645CEX8"/>
<sequence length="179" mass="19443">MAIEYKTNDVKATLLEIAVSNGIEADDSMTRAQIIAAIDTYNAAEGANVLGVETVSTAEAPPADGTQDTQEGTAVTTEAAEIQTDVPPTEDVKTEYDMFVYVGPSLPGGSLKENAVFRGTFDDVLKYLADVLEKYPQAEKLIVPTHRLAEFSAKVKKKGNIAHKYYNDLVSTMRNHKEV</sequence>
<organism evidence="1">
    <name type="scientific">bioreactor metagenome</name>
    <dbReference type="NCBI Taxonomy" id="1076179"/>
    <lineage>
        <taxon>unclassified sequences</taxon>
        <taxon>metagenomes</taxon>
        <taxon>ecological metagenomes</taxon>
    </lineage>
</organism>
<name>A0A645CEX8_9ZZZZ</name>
<comment type="caution">
    <text evidence="1">The sequence shown here is derived from an EMBL/GenBank/DDBJ whole genome shotgun (WGS) entry which is preliminary data.</text>
</comment>
<reference evidence="1" key="1">
    <citation type="submission" date="2019-08" db="EMBL/GenBank/DDBJ databases">
        <authorList>
            <person name="Kucharzyk K."/>
            <person name="Murdoch R.W."/>
            <person name="Higgins S."/>
            <person name="Loffler F."/>
        </authorList>
    </citation>
    <scope>NUCLEOTIDE SEQUENCE</scope>
</reference>
<evidence type="ECO:0000313" key="1">
    <source>
        <dbReference type="EMBL" id="MPM75529.1"/>
    </source>
</evidence>
<dbReference type="EMBL" id="VSSQ01026686">
    <property type="protein sequence ID" value="MPM75529.1"/>
    <property type="molecule type" value="Genomic_DNA"/>
</dbReference>
<protein>
    <submittedName>
        <fullName evidence="1">Uncharacterized protein</fullName>
    </submittedName>
</protein>
<proteinExistence type="predicted"/>